<accession>A0ACB7SG58</accession>
<reference evidence="1" key="1">
    <citation type="submission" date="2020-05" db="EMBL/GenBank/DDBJ databases">
        <title>Large-scale comparative analyses of tick genomes elucidate their genetic diversity and vector capacities.</title>
        <authorList>
            <person name="Jia N."/>
            <person name="Wang J."/>
            <person name="Shi W."/>
            <person name="Du L."/>
            <person name="Sun Y."/>
            <person name="Zhan W."/>
            <person name="Jiang J."/>
            <person name="Wang Q."/>
            <person name="Zhang B."/>
            <person name="Ji P."/>
            <person name="Sakyi L.B."/>
            <person name="Cui X."/>
            <person name="Yuan T."/>
            <person name="Jiang B."/>
            <person name="Yang W."/>
            <person name="Lam T.T.-Y."/>
            <person name="Chang Q."/>
            <person name="Ding S."/>
            <person name="Wang X."/>
            <person name="Zhu J."/>
            <person name="Ruan X."/>
            <person name="Zhao L."/>
            <person name="Wei J."/>
            <person name="Que T."/>
            <person name="Du C."/>
            <person name="Cheng J."/>
            <person name="Dai P."/>
            <person name="Han X."/>
            <person name="Huang E."/>
            <person name="Gao Y."/>
            <person name="Liu J."/>
            <person name="Shao H."/>
            <person name="Ye R."/>
            <person name="Li L."/>
            <person name="Wei W."/>
            <person name="Wang X."/>
            <person name="Wang C."/>
            <person name="Yang T."/>
            <person name="Huo Q."/>
            <person name="Li W."/>
            <person name="Guo W."/>
            <person name="Chen H."/>
            <person name="Zhou L."/>
            <person name="Ni X."/>
            <person name="Tian J."/>
            <person name="Zhou Y."/>
            <person name="Sheng Y."/>
            <person name="Liu T."/>
            <person name="Pan Y."/>
            <person name="Xia L."/>
            <person name="Li J."/>
            <person name="Zhao F."/>
            <person name="Cao W."/>
        </authorList>
    </citation>
    <scope>NUCLEOTIDE SEQUENCE</scope>
    <source>
        <strain evidence="1">Hyas-2018</strain>
    </source>
</reference>
<organism evidence="1 2">
    <name type="scientific">Hyalomma asiaticum</name>
    <name type="common">Tick</name>
    <dbReference type="NCBI Taxonomy" id="266040"/>
    <lineage>
        <taxon>Eukaryota</taxon>
        <taxon>Metazoa</taxon>
        <taxon>Ecdysozoa</taxon>
        <taxon>Arthropoda</taxon>
        <taxon>Chelicerata</taxon>
        <taxon>Arachnida</taxon>
        <taxon>Acari</taxon>
        <taxon>Parasitiformes</taxon>
        <taxon>Ixodida</taxon>
        <taxon>Ixodoidea</taxon>
        <taxon>Ixodidae</taxon>
        <taxon>Hyalomminae</taxon>
        <taxon>Hyalomma</taxon>
    </lineage>
</organism>
<evidence type="ECO:0000313" key="2">
    <source>
        <dbReference type="Proteomes" id="UP000821845"/>
    </source>
</evidence>
<dbReference type="EMBL" id="CM023484">
    <property type="protein sequence ID" value="KAH6933946.1"/>
    <property type="molecule type" value="Genomic_DNA"/>
</dbReference>
<name>A0ACB7SG58_HYAAI</name>
<sequence>MRWCGSGLRRPSLTAAYRVLWKALSWCSRSGRPSSEHHSYSKVDKLCAAWRVCYIVAEERKNATKTFEDAAVDCMKTMGRTWVTIDPTALFYCPSKLRLRCETLPAKVAMEEMVVVPSGIRDSPPAAKKGLSCSVASEVADSETDARLDDSQNLITSKHRRSRQKTSRSSSREATIANGNIVTMSVALQPAASW</sequence>
<dbReference type="Proteomes" id="UP000821845">
    <property type="component" value="Chromosome 4"/>
</dbReference>
<gene>
    <name evidence="1" type="ORF">HPB50_019138</name>
</gene>
<protein>
    <submittedName>
        <fullName evidence="1">Uncharacterized protein</fullName>
    </submittedName>
</protein>
<keyword evidence="2" id="KW-1185">Reference proteome</keyword>
<comment type="caution">
    <text evidence="1">The sequence shown here is derived from an EMBL/GenBank/DDBJ whole genome shotgun (WGS) entry which is preliminary data.</text>
</comment>
<proteinExistence type="predicted"/>
<evidence type="ECO:0000313" key="1">
    <source>
        <dbReference type="EMBL" id="KAH6933946.1"/>
    </source>
</evidence>